<accession>A0A0C9VZN6</accession>
<dbReference type="OrthoDB" id="3267074at2759"/>
<feature type="domain" description="RNase H type-1" evidence="2">
    <location>
        <begin position="1"/>
        <end position="130"/>
    </location>
</feature>
<dbReference type="GO" id="GO:0003676">
    <property type="term" value="F:nucleic acid binding"/>
    <property type="evidence" value="ECO:0007669"/>
    <property type="project" value="InterPro"/>
</dbReference>
<feature type="compositionally biased region" description="Basic and acidic residues" evidence="1">
    <location>
        <begin position="115"/>
        <end position="135"/>
    </location>
</feature>
<dbReference type="InterPro" id="IPR036397">
    <property type="entry name" value="RNaseH_sf"/>
</dbReference>
<sequence length="256" mass="28410">FEGGIGAAAVLIQNDRRPRVLRYHLGSTDEHTVYEAEAVGLTLAAQLLTTERDLALPAAIYVDNQAAIKSGDVFNTKPGHYLIDHFRSAISRLRKNTRCRADDITVSWISGHDGVEGNEKADDEAKKAAKGDSSSRARLPSYLRKGPLPLSVSALKQAQHAATAKRWAAMWAKSPRFEHLSKVDPRMLSGSFVKLAATLTRRHTSLLVWLRTKHTLLNAHLHRLSKSDSPDCPHCPGVREDVLHFILGCPQYVRER</sequence>
<evidence type="ECO:0000313" key="3">
    <source>
        <dbReference type="EMBL" id="KIJ58963.1"/>
    </source>
</evidence>
<gene>
    <name evidence="3" type="ORF">HYDPIDRAFT_50490</name>
</gene>
<dbReference type="SUPFAM" id="SSF53098">
    <property type="entry name" value="Ribonuclease H-like"/>
    <property type="match status" value="1"/>
</dbReference>
<dbReference type="InterPro" id="IPR002156">
    <property type="entry name" value="RNaseH_domain"/>
</dbReference>
<dbReference type="Gene3D" id="3.30.420.10">
    <property type="entry name" value="Ribonuclease H-like superfamily/Ribonuclease H"/>
    <property type="match status" value="1"/>
</dbReference>
<proteinExistence type="predicted"/>
<dbReference type="HOGENOM" id="CLU_000680_30_6_1"/>
<dbReference type="EMBL" id="KN839903">
    <property type="protein sequence ID" value="KIJ58963.1"/>
    <property type="molecule type" value="Genomic_DNA"/>
</dbReference>
<dbReference type="InterPro" id="IPR012337">
    <property type="entry name" value="RNaseH-like_sf"/>
</dbReference>
<dbReference type="Proteomes" id="UP000053820">
    <property type="component" value="Unassembled WGS sequence"/>
</dbReference>
<keyword evidence="4" id="KW-1185">Reference proteome</keyword>
<name>A0A0C9VZN6_9AGAM</name>
<feature type="region of interest" description="Disordered" evidence="1">
    <location>
        <begin position="115"/>
        <end position="139"/>
    </location>
</feature>
<dbReference type="GO" id="GO:0004523">
    <property type="term" value="F:RNA-DNA hybrid ribonuclease activity"/>
    <property type="evidence" value="ECO:0007669"/>
    <property type="project" value="InterPro"/>
</dbReference>
<feature type="non-terminal residue" evidence="3">
    <location>
        <position position="256"/>
    </location>
</feature>
<dbReference type="PROSITE" id="PS50879">
    <property type="entry name" value="RNASE_H_1"/>
    <property type="match status" value="1"/>
</dbReference>
<dbReference type="CDD" id="cd09276">
    <property type="entry name" value="Rnase_HI_RT_non_LTR"/>
    <property type="match status" value="1"/>
</dbReference>
<evidence type="ECO:0000313" key="4">
    <source>
        <dbReference type="Proteomes" id="UP000053820"/>
    </source>
</evidence>
<feature type="non-terminal residue" evidence="3">
    <location>
        <position position="1"/>
    </location>
</feature>
<evidence type="ECO:0000256" key="1">
    <source>
        <dbReference type="SAM" id="MobiDB-lite"/>
    </source>
</evidence>
<organism evidence="3 4">
    <name type="scientific">Hydnomerulius pinastri MD-312</name>
    <dbReference type="NCBI Taxonomy" id="994086"/>
    <lineage>
        <taxon>Eukaryota</taxon>
        <taxon>Fungi</taxon>
        <taxon>Dikarya</taxon>
        <taxon>Basidiomycota</taxon>
        <taxon>Agaricomycotina</taxon>
        <taxon>Agaricomycetes</taxon>
        <taxon>Agaricomycetidae</taxon>
        <taxon>Boletales</taxon>
        <taxon>Boletales incertae sedis</taxon>
        <taxon>Leucogyrophana</taxon>
    </lineage>
</organism>
<dbReference type="Pfam" id="PF00075">
    <property type="entry name" value="RNase_H"/>
    <property type="match status" value="1"/>
</dbReference>
<evidence type="ECO:0000259" key="2">
    <source>
        <dbReference type="PROSITE" id="PS50879"/>
    </source>
</evidence>
<dbReference type="AlphaFoldDB" id="A0A0C9VZN6"/>
<protein>
    <recommendedName>
        <fullName evidence="2">RNase H type-1 domain-containing protein</fullName>
    </recommendedName>
</protein>
<reference evidence="3 4" key="1">
    <citation type="submission" date="2014-04" db="EMBL/GenBank/DDBJ databases">
        <title>Evolutionary Origins and Diversification of the Mycorrhizal Mutualists.</title>
        <authorList>
            <consortium name="DOE Joint Genome Institute"/>
            <consortium name="Mycorrhizal Genomics Consortium"/>
            <person name="Kohler A."/>
            <person name="Kuo A."/>
            <person name="Nagy L.G."/>
            <person name="Floudas D."/>
            <person name="Copeland A."/>
            <person name="Barry K.W."/>
            <person name="Cichocki N."/>
            <person name="Veneault-Fourrey C."/>
            <person name="LaButti K."/>
            <person name="Lindquist E.A."/>
            <person name="Lipzen A."/>
            <person name="Lundell T."/>
            <person name="Morin E."/>
            <person name="Murat C."/>
            <person name="Riley R."/>
            <person name="Ohm R."/>
            <person name="Sun H."/>
            <person name="Tunlid A."/>
            <person name="Henrissat B."/>
            <person name="Grigoriev I.V."/>
            <person name="Hibbett D.S."/>
            <person name="Martin F."/>
        </authorList>
    </citation>
    <scope>NUCLEOTIDE SEQUENCE [LARGE SCALE GENOMIC DNA]</scope>
    <source>
        <strain evidence="3 4">MD-312</strain>
    </source>
</reference>